<name>A0ABP8RSQ0_9PSEU</name>
<dbReference type="GO" id="GO:0016853">
    <property type="term" value="F:isomerase activity"/>
    <property type="evidence" value="ECO:0007669"/>
    <property type="project" value="UniProtKB-KW"/>
</dbReference>
<dbReference type="InterPro" id="IPR034660">
    <property type="entry name" value="DinB/YfiT-like"/>
</dbReference>
<evidence type="ECO:0000313" key="3">
    <source>
        <dbReference type="Proteomes" id="UP001501598"/>
    </source>
</evidence>
<dbReference type="NCBIfam" id="TIGR03083">
    <property type="entry name" value="maleylpyruvate isomerase family mycothiol-dependent enzyme"/>
    <property type="match status" value="1"/>
</dbReference>
<dbReference type="InterPro" id="IPR017517">
    <property type="entry name" value="Maleyloyr_isom"/>
</dbReference>
<accession>A0ABP8RSQ0</accession>
<sequence>MDQDEKWQIISAQRRVVADLLAGLTEPEWETPSLCRDWRVRDVAAHLALTPRSPSVSRILVAGVRARGDFDAVNRDLAVAHADRPGADLADELRRDAESRSKPAITTLDNLVMDTLVHIQDIAVPLGRAVPMPPDGARAALDRVWAMGWPFWVRRRFRATRLVATDIDWSVDTGAADSEIRGPADALLLLLTGRTAAAAGRLSGTGTATPRPGP</sequence>
<keyword evidence="3" id="KW-1185">Reference proteome</keyword>
<gene>
    <name evidence="2" type="ORF">GCM10023175_32220</name>
</gene>
<dbReference type="Proteomes" id="UP001501598">
    <property type="component" value="Unassembled WGS sequence"/>
</dbReference>
<organism evidence="2 3">
    <name type="scientific">Pseudonocardia xishanensis</name>
    <dbReference type="NCBI Taxonomy" id="630995"/>
    <lineage>
        <taxon>Bacteria</taxon>
        <taxon>Bacillati</taxon>
        <taxon>Actinomycetota</taxon>
        <taxon>Actinomycetes</taxon>
        <taxon>Pseudonocardiales</taxon>
        <taxon>Pseudonocardiaceae</taxon>
        <taxon>Pseudonocardia</taxon>
    </lineage>
</organism>
<dbReference type="InterPro" id="IPR024344">
    <property type="entry name" value="MDMPI_metal-binding"/>
</dbReference>
<comment type="caution">
    <text evidence="2">The sequence shown here is derived from an EMBL/GenBank/DDBJ whole genome shotgun (WGS) entry which is preliminary data.</text>
</comment>
<reference evidence="3" key="1">
    <citation type="journal article" date="2019" name="Int. J. Syst. Evol. Microbiol.">
        <title>The Global Catalogue of Microorganisms (GCM) 10K type strain sequencing project: providing services to taxonomists for standard genome sequencing and annotation.</title>
        <authorList>
            <consortium name="The Broad Institute Genomics Platform"/>
            <consortium name="The Broad Institute Genome Sequencing Center for Infectious Disease"/>
            <person name="Wu L."/>
            <person name="Ma J."/>
        </authorList>
    </citation>
    <scope>NUCLEOTIDE SEQUENCE [LARGE SCALE GENOMIC DNA]</scope>
    <source>
        <strain evidence="3">JCM 17906</strain>
    </source>
</reference>
<protein>
    <submittedName>
        <fullName evidence="2">Maleylpyruvate isomerase family mycothiol-dependent enzyme</fullName>
    </submittedName>
</protein>
<evidence type="ECO:0000313" key="2">
    <source>
        <dbReference type="EMBL" id="GAA4547619.1"/>
    </source>
</evidence>
<proteinExistence type="predicted"/>
<evidence type="ECO:0000259" key="1">
    <source>
        <dbReference type="Pfam" id="PF11716"/>
    </source>
</evidence>
<dbReference type="SUPFAM" id="SSF109854">
    <property type="entry name" value="DinB/YfiT-like putative metalloenzymes"/>
    <property type="match status" value="1"/>
</dbReference>
<feature type="domain" description="Mycothiol-dependent maleylpyruvate isomerase metal-binding" evidence="1">
    <location>
        <begin position="12"/>
        <end position="100"/>
    </location>
</feature>
<dbReference type="Pfam" id="PF11716">
    <property type="entry name" value="MDMPI_N"/>
    <property type="match status" value="1"/>
</dbReference>
<keyword evidence="2" id="KW-0413">Isomerase</keyword>
<dbReference type="Gene3D" id="1.20.120.450">
    <property type="entry name" value="dinb family like domain"/>
    <property type="match status" value="1"/>
</dbReference>
<dbReference type="RefSeq" id="WP_345418401.1">
    <property type="nucleotide sequence ID" value="NZ_BAABGT010000038.1"/>
</dbReference>
<dbReference type="EMBL" id="BAABGT010000038">
    <property type="protein sequence ID" value="GAA4547619.1"/>
    <property type="molecule type" value="Genomic_DNA"/>
</dbReference>